<dbReference type="Pfam" id="PF14343">
    <property type="entry name" value="PrcB_C"/>
    <property type="match status" value="1"/>
</dbReference>
<keyword evidence="1 2" id="KW-0732">Signal</keyword>
<keyword evidence="6" id="KW-1185">Reference proteome</keyword>
<dbReference type="Proteomes" id="UP000033115">
    <property type="component" value="Chromosome"/>
</dbReference>
<protein>
    <recommendedName>
        <fullName evidence="7">PrcB C-terminal domain-containing protein</fullName>
    </recommendedName>
</protein>
<dbReference type="InterPro" id="IPR032812">
    <property type="entry name" value="SbsA_Ig"/>
</dbReference>
<dbReference type="STRING" id="1548.CSCA_0826"/>
<dbReference type="RefSeq" id="WP_029162737.1">
    <property type="nucleotide sequence ID" value="NZ_CP009933.1"/>
</dbReference>
<evidence type="ECO:0000256" key="2">
    <source>
        <dbReference type="SAM" id="SignalP"/>
    </source>
</evidence>
<organism evidence="5 6">
    <name type="scientific">Clostridium scatologenes</name>
    <dbReference type="NCBI Taxonomy" id="1548"/>
    <lineage>
        <taxon>Bacteria</taxon>
        <taxon>Bacillati</taxon>
        <taxon>Bacillota</taxon>
        <taxon>Clostridia</taxon>
        <taxon>Eubacteriales</taxon>
        <taxon>Clostridiaceae</taxon>
        <taxon>Clostridium</taxon>
    </lineage>
</organism>
<evidence type="ECO:0000259" key="3">
    <source>
        <dbReference type="Pfam" id="PF13205"/>
    </source>
</evidence>
<dbReference type="HOGENOM" id="CLU_064905_0_0_9"/>
<feature type="signal peptide" evidence="2">
    <location>
        <begin position="1"/>
        <end position="24"/>
    </location>
</feature>
<dbReference type="AlphaFoldDB" id="A0A0E3GQ49"/>
<evidence type="ECO:0000313" key="6">
    <source>
        <dbReference type="Proteomes" id="UP000033115"/>
    </source>
</evidence>
<evidence type="ECO:0000313" key="5">
    <source>
        <dbReference type="EMBL" id="AKA67951.1"/>
    </source>
</evidence>
<name>A0A0E3GQ49_CLOSL</name>
<reference evidence="5 6" key="1">
    <citation type="journal article" date="2015" name="J. Biotechnol.">
        <title>Complete genome sequence of a malodorant-producing acetogen, Clostridium scatologenes ATCC 25775(T).</title>
        <authorList>
            <person name="Zhu Z."/>
            <person name="Guo T."/>
            <person name="Zheng H."/>
            <person name="Song T."/>
            <person name="Ouyang P."/>
            <person name="Xie J."/>
        </authorList>
    </citation>
    <scope>NUCLEOTIDE SEQUENCE [LARGE SCALE GENOMIC DNA]</scope>
    <source>
        <strain evidence="5 6">ATCC 25775</strain>
    </source>
</reference>
<feature type="domain" description="PrcB C-terminal" evidence="4">
    <location>
        <begin position="84"/>
        <end position="140"/>
    </location>
</feature>
<dbReference type="Gene3D" id="2.60.40.1220">
    <property type="match status" value="1"/>
</dbReference>
<dbReference type="EMBL" id="CP009933">
    <property type="protein sequence ID" value="AKA67951.1"/>
    <property type="molecule type" value="Genomic_DNA"/>
</dbReference>
<sequence length="364" mass="40973">MIRKKLISICIALAVCAVSMPISAKGAGIISNTNYVSQQPKIYDNIKFEVITYNSAPEALIKAIDTYKDTEGFVYYLDSTSNNLYVAIMLGEKPTGGYNIKVDSVKDADGKANILVKEAGPDKNELLNQMVTYPYTIIKTQVSSPNISVKNSSGKVYDLLSDKKDDGNLIIGSSFVLGQLKDIYTTNDFIFLEIQNGNNESELFYVNNNDEWKNKLKNLKLNSNVSVQYALGTPQKYDEKSAFPLSKINLPVDINCLKDKNWQDLKSYSNVISNKQWKVYFNQQLKEESVNDSNVYVTDSNGNIIPTAVHLLEDKKSISITPYKPYELGQNYYIFITNKVNGTDNSVLKGFRMNFQIMDSFIIK</sequence>
<accession>A0A0E3GQ49</accession>
<feature type="domain" description="SbsA Ig-like" evidence="3">
    <location>
        <begin position="270"/>
        <end position="346"/>
    </location>
</feature>
<evidence type="ECO:0000259" key="4">
    <source>
        <dbReference type="Pfam" id="PF14343"/>
    </source>
</evidence>
<feature type="chain" id="PRO_5039330194" description="PrcB C-terminal domain-containing protein" evidence="2">
    <location>
        <begin position="25"/>
        <end position="364"/>
    </location>
</feature>
<dbReference type="InterPro" id="IPR025748">
    <property type="entry name" value="PrcB_C_dom"/>
</dbReference>
<gene>
    <name evidence="5" type="ORF">CSCA_0826</name>
</gene>
<proteinExistence type="predicted"/>
<dbReference type="InterPro" id="IPR014755">
    <property type="entry name" value="Cu-Rt/internalin_Ig-like"/>
</dbReference>
<dbReference type="Pfam" id="PF13205">
    <property type="entry name" value="Big_5"/>
    <property type="match status" value="1"/>
</dbReference>
<dbReference type="KEGG" id="csq:CSCA_0826"/>
<evidence type="ECO:0000256" key="1">
    <source>
        <dbReference type="ARBA" id="ARBA00022729"/>
    </source>
</evidence>
<evidence type="ECO:0008006" key="7">
    <source>
        <dbReference type="Google" id="ProtNLM"/>
    </source>
</evidence>